<dbReference type="RefSeq" id="WP_379780972.1">
    <property type="nucleotide sequence ID" value="NZ_JBHSMU010000005.1"/>
</dbReference>
<feature type="transmembrane region" description="Helical" evidence="6">
    <location>
        <begin position="192"/>
        <end position="212"/>
    </location>
</feature>
<feature type="domain" description="Methyl-accepting transducer" evidence="7">
    <location>
        <begin position="274"/>
        <end position="503"/>
    </location>
</feature>
<feature type="compositionally biased region" description="Polar residues" evidence="5">
    <location>
        <begin position="290"/>
        <end position="310"/>
    </location>
</feature>
<feature type="transmembrane region" description="Helical" evidence="6">
    <location>
        <begin position="12"/>
        <end position="33"/>
    </location>
</feature>
<dbReference type="InterPro" id="IPR051310">
    <property type="entry name" value="MCP_chemotaxis"/>
</dbReference>
<keyword evidence="3" id="KW-0807">Transducer</keyword>
<reference evidence="9" key="1">
    <citation type="journal article" date="2019" name="Int. J. Syst. Evol. Microbiol.">
        <title>The Global Catalogue of Microorganisms (GCM) 10K type strain sequencing project: providing services to taxonomists for standard genome sequencing and annotation.</title>
        <authorList>
            <consortium name="The Broad Institute Genomics Platform"/>
            <consortium name="The Broad Institute Genome Sequencing Center for Infectious Disease"/>
            <person name="Wu L."/>
            <person name="Ma J."/>
        </authorList>
    </citation>
    <scope>NUCLEOTIDE SEQUENCE [LARGE SCALE GENOMIC DNA]</scope>
    <source>
        <strain evidence="9">KACC 12649</strain>
    </source>
</reference>
<evidence type="ECO:0000256" key="2">
    <source>
        <dbReference type="ARBA" id="ARBA00029447"/>
    </source>
</evidence>
<evidence type="ECO:0000256" key="3">
    <source>
        <dbReference type="PROSITE-ProRule" id="PRU00284"/>
    </source>
</evidence>
<dbReference type="PRINTS" id="PR00260">
    <property type="entry name" value="CHEMTRNSDUCR"/>
</dbReference>
<feature type="coiled-coil region" evidence="4">
    <location>
        <begin position="474"/>
        <end position="501"/>
    </location>
</feature>
<dbReference type="SUPFAM" id="SSF58104">
    <property type="entry name" value="Methyl-accepting chemotaxis protein (MCP) signaling domain"/>
    <property type="match status" value="1"/>
</dbReference>
<dbReference type="CDD" id="cd11386">
    <property type="entry name" value="MCP_signal"/>
    <property type="match status" value="1"/>
</dbReference>
<keyword evidence="4" id="KW-0175">Coiled coil</keyword>
<protein>
    <submittedName>
        <fullName evidence="8">Methyl-accepting chemotaxis protein</fullName>
    </submittedName>
</protein>
<dbReference type="Pfam" id="PF12729">
    <property type="entry name" value="4HB_MCP_1"/>
    <property type="match status" value="1"/>
</dbReference>
<accession>A0ABW0L322</accession>
<dbReference type="PANTHER" id="PTHR43531:SF14">
    <property type="entry name" value="METHYL-ACCEPTING CHEMOTAXIS PROTEIN I-RELATED"/>
    <property type="match status" value="1"/>
</dbReference>
<dbReference type="InterPro" id="IPR004090">
    <property type="entry name" value="Chemotax_Me-accpt_rcpt"/>
</dbReference>
<evidence type="ECO:0000256" key="6">
    <source>
        <dbReference type="SAM" id="Phobius"/>
    </source>
</evidence>
<dbReference type="PROSITE" id="PS50111">
    <property type="entry name" value="CHEMOTAXIS_TRANSDUC_2"/>
    <property type="match status" value="1"/>
</dbReference>
<dbReference type="Pfam" id="PF00015">
    <property type="entry name" value="MCPsignal"/>
    <property type="match status" value="1"/>
</dbReference>
<gene>
    <name evidence="8" type="ORF">ACFPN5_05560</name>
</gene>
<evidence type="ECO:0000259" key="7">
    <source>
        <dbReference type="PROSITE" id="PS50111"/>
    </source>
</evidence>
<keyword evidence="9" id="KW-1185">Reference proteome</keyword>
<evidence type="ECO:0000313" key="8">
    <source>
        <dbReference type="EMBL" id="MFC5459272.1"/>
    </source>
</evidence>
<keyword evidence="6" id="KW-1133">Transmembrane helix</keyword>
<keyword evidence="1" id="KW-0488">Methylation</keyword>
<evidence type="ECO:0000313" key="9">
    <source>
        <dbReference type="Proteomes" id="UP001596050"/>
    </source>
</evidence>
<keyword evidence="6" id="KW-0812">Transmembrane</keyword>
<sequence length="570" mass="60355">MFTKLKVGTKLIAGFLSLAILGAIVAAIGIFNMSRINDLAHHMYERELLGLSHIKEANINLIYAGRGRAQFLLSTTEQERETHRANIQKYTASIKEHLAIAKPLFVSDEANRIFSEFETVSVLYEQELARTLALAGAEPLLQRNEELSDALTSARKHANTLDDLLTLLAKQKEARAKDAAAETSSMYESSRLFMLMLTLGSALAGIALGVLITRNLTRQLGGEPNEASSIAAQIAGGDLNVTITTNPDDKSSMMFAMKQMRDSLATIVGQVRTGTEAIATASAQVAAGNQDLSSRTEQQASSLEETASSMEELTSTVKENAENASQANTMAAKASQVAVKGGAVIHEVVGTMEQINDSAKKIVDIITVIDGIAFQTNILALNAAVEAARAGEQGRGFAVVASEVRTLAQRSASAAKEIKLLIGNSVEKVETGSRLVAEAGATMDEIVQSVQHVTNIMAEISSASQEQTTGIDQINQAVAQMDQVTQQNAALVEEAAAASEAMQEQAAHLAEVVSVFKLGTSQPAVSDAAVQRQVVKPAKPAAKGMRAVLPSPTVAPSKAAAAATADWEEF</sequence>
<dbReference type="InterPro" id="IPR004089">
    <property type="entry name" value="MCPsignal_dom"/>
</dbReference>
<proteinExistence type="inferred from homology"/>
<feature type="region of interest" description="Disordered" evidence="5">
    <location>
        <begin position="288"/>
        <end position="310"/>
    </location>
</feature>
<comment type="caution">
    <text evidence="8">The sequence shown here is derived from an EMBL/GenBank/DDBJ whole genome shotgun (WGS) entry which is preliminary data.</text>
</comment>
<dbReference type="Proteomes" id="UP001596050">
    <property type="component" value="Unassembled WGS sequence"/>
</dbReference>
<evidence type="ECO:0000256" key="4">
    <source>
        <dbReference type="SAM" id="Coils"/>
    </source>
</evidence>
<organism evidence="8 9">
    <name type="scientific">Massilia niabensis</name>
    <dbReference type="NCBI Taxonomy" id="544910"/>
    <lineage>
        <taxon>Bacteria</taxon>
        <taxon>Pseudomonadati</taxon>
        <taxon>Pseudomonadota</taxon>
        <taxon>Betaproteobacteria</taxon>
        <taxon>Burkholderiales</taxon>
        <taxon>Oxalobacteraceae</taxon>
        <taxon>Telluria group</taxon>
        <taxon>Massilia</taxon>
    </lineage>
</organism>
<name>A0ABW0L322_9BURK</name>
<dbReference type="EMBL" id="JBHSMU010000005">
    <property type="protein sequence ID" value="MFC5459272.1"/>
    <property type="molecule type" value="Genomic_DNA"/>
</dbReference>
<dbReference type="Gene3D" id="1.10.287.950">
    <property type="entry name" value="Methyl-accepting chemotaxis protein"/>
    <property type="match status" value="1"/>
</dbReference>
<dbReference type="SMART" id="SM00283">
    <property type="entry name" value="MA"/>
    <property type="match status" value="1"/>
</dbReference>
<evidence type="ECO:0000256" key="5">
    <source>
        <dbReference type="SAM" id="MobiDB-lite"/>
    </source>
</evidence>
<dbReference type="InterPro" id="IPR024478">
    <property type="entry name" value="HlyB_4HB_MCP"/>
</dbReference>
<keyword evidence="6" id="KW-0472">Membrane</keyword>
<evidence type="ECO:0000256" key="1">
    <source>
        <dbReference type="ARBA" id="ARBA00022481"/>
    </source>
</evidence>
<dbReference type="PANTHER" id="PTHR43531">
    <property type="entry name" value="PROTEIN ICFG"/>
    <property type="match status" value="1"/>
</dbReference>
<comment type="similarity">
    <text evidence="2">Belongs to the methyl-accepting chemotaxis (MCP) protein family.</text>
</comment>